<dbReference type="PROSITE" id="PS00107">
    <property type="entry name" value="PROTEIN_KINASE_ATP"/>
    <property type="match status" value="1"/>
</dbReference>
<dbReference type="RefSeq" id="XP_028129217.1">
    <property type="nucleotide sequence ID" value="XM_028273416.1"/>
</dbReference>
<dbReference type="GO" id="GO:0004683">
    <property type="term" value="F:calcium/calmodulin-dependent protein kinase activity"/>
    <property type="evidence" value="ECO:0007669"/>
    <property type="project" value="UniProtKB-EC"/>
</dbReference>
<feature type="region of interest" description="Disordered" evidence="13">
    <location>
        <begin position="669"/>
        <end position="688"/>
    </location>
</feature>
<name>A0A6P7F2W3_DIAVI</name>
<feature type="region of interest" description="Disordered" evidence="13">
    <location>
        <begin position="617"/>
        <end position="648"/>
    </location>
</feature>
<organism evidence="15">
    <name type="scientific">Diabrotica virgifera virgifera</name>
    <name type="common">western corn rootworm</name>
    <dbReference type="NCBI Taxonomy" id="50390"/>
    <lineage>
        <taxon>Eukaryota</taxon>
        <taxon>Metazoa</taxon>
        <taxon>Ecdysozoa</taxon>
        <taxon>Arthropoda</taxon>
        <taxon>Hexapoda</taxon>
        <taxon>Insecta</taxon>
        <taxon>Pterygota</taxon>
        <taxon>Neoptera</taxon>
        <taxon>Endopterygota</taxon>
        <taxon>Coleoptera</taxon>
        <taxon>Polyphaga</taxon>
        <taxon>Cucujiformia</taxon>
        <taxon>Chrysomeloidea</taxon>
        <taxon>Chrysomelidae</taxon>
        <taxon>Galerucinae</taxon>
        <taxon>Diabroticina</taxon>
        <taxon>Diabroticites</taxon>
        <taxon>Diabrotica</taxon>
    </lineage>
</organism>
<feature type="compositionally biased region" description="Polar residues" evidence="13">
    <location>
        <begin position="623"/>
        <end position="645"/>
    </location>
</feature>
<evidence type="ECO:0000256" key="11">
    <source>
        <dbReference type="ARBA" id="ARBA00047430"/>
    </source>
</evidence>
<evidence type="ECO:0000256" key="4">
    <source>
        <dbReference type="ARBA" id="ARBA00022527"/>
    </source>
</evidence>
<proteinExistence type="predicted"/>
<evidence type="ECO:0000256" key="3">
    <source>
        <dbReference type="ARBA" id="ARBA00022490"/>
    </source>
</evidence>
<accession>A0A6P7F2W3</accession>
<evidence type="ECO:0000256" key="2">
    <source>
        <dbReference type="ARBA" id="ARBA00012434"/>
    </source>
</evidence>
<protein>
    <recommendedName>
        <fullName evidence="2">calcium/calmodulin-dependent protein kinase</fullName>
        <ecNumber evidence="2">2.7.11.17</ecNumber>
    </recommendedName>
</protein>
<feature type="compositionally biased region" description="Polar residues" evidence="13">
    <location>
        <begin position="1"/>
        <end position="12"/>
    </location>
</feature>
<dbReference type="GO" id="GO:0005524">
    <property type="term" value="F:ATP binding"/>
    <property type="evidence" value="ECO:0007669"/>
    <property type="project" value="UniProtKB-UniRule"/>
</dbReference>
<keyword evidence="3" id="KW-0963">Cytoplasm</keyword>
<dbReference type="PANTHER" id="PTHR24346">
    <property type="entry name" value="MAP/MICROTUBULE AFFINITY-REGULATING KINASE"/>
    <property type="match status" value="1"/>
</dbReference>
<evidence type="ECO:0000256" key="5">
    <source>
        <dbReference type="ARBA" id="ARBA00022679"/>
    </source>
</evidence>
<sequence>MNSETDALSNLWQDGCGRRKARPPKIGDIPRHSAVDVELKTNEVEKSIPFKTTFKKIYSPQDVLRAQDEYTRSLAELSSSDDKRMISEKIKAGKDVLHTHTEEKSPNAQKDVSFAREIEFSRTAVEVLREQVAREVVLGKVDSCQTDDKVKGQVDVISSNRKTRGLGASAHFPRDSSLTEPNLTKPVITNNSVPSSQLLSENVSSEHATGHNANMSVQSKTFVGADSRHLFSNCQLSPYCSPTNSPRSSRKRQPLRESRRVSIEKSGMYLQLNQYRLMDSIGQGSYGIVKLAYNEEDDTHYAMKILSKKKLLKKAGMFGRLPPVRKDGRSNSSPINHPFQKVYREIAILKKLDHPNVVKLVEVLDDPVEDHLYLVFELLEGGQVLEIPTDTPLDEDKAWTYFRDVVLGIEYLHYQRIIHRDIKPANLLLSDAGRVQIADLGVCNEFHGSDAFLSNTAGTPAFSAPEALNDQKQAGFSGKGTDIWSMGVTLYAFVYGQVPFYEGNIVGLYSKIKSQPVVFPEKPAISEGLKDLIRKMLVKEPTQRITLPEIKVHPWVTRNGQCPLPSEEENCHLVEVTEEEVAKVITSIPKLDTLILIKHMLKKHSFQNPFLHRRDTTGVPAVSHSSSVSTPRQHIGQSGRSNSAPGSYDWHHEKQLSIDLSLECVEEVSVDQSLEEITANGRRQEEKR</sequence>
<evidence type="ECO:0000256" key="8">
    <source>
        <dbReference type="ARBA" id="ARBA00022840"/>
    </source>
</evidence>
<evidence type="ECO:0000256" key="13">
    <source>
        <dbReference type="SAM" id="MobiDB-lite"/>
    </source>
</evidence>
<dbReference type="GO" id="GO:0005737">
    <property type="term" value="C:cytoplasm"/>
    <property type="evidence" value="ECO:0007669"/>
    <property type="project" value="UniProtKB-SubCell"/>
</dbReference>
<feature type="domain" description="Protein kinase" evidence="14">
    <location>
        <begin position="275"/>
        <end position="556"/>
    </location>
</feature>
<evidence type="ECO:0000256" key="6">
    <source>
        <dbReference type="ARBA" id="ARBA00022741"/>
    </source>
</evidence>
<dbReference type="InParanoid" id="A0A6P7F2W3"/>
<dbReference type="InterPro" id="IPR011009">
    <property type="entry name" value="Kinase-like_dom_sf"/>
</dbReference>
<feature type="region of interest" description="Disordered" evidence="13">
    <location>
        <begin position="240"/>
        <end position="260"/>
    </location>
</feature>
<keyword evidence="6 12" id="KW-0547">Nucleotide-binding</keyword>
<dbReference type="GO" id="GO:0035556">
    <property type="term" value="P:intracellular signal transduction"/>
    <property type="evidence" value="ECO:0007669"/>
    <property type="project" value="TreeGrafter"/>
</dbReference>
<evidence type="ECO:0000256" key="10">
    <source>
        <dbReference type="ARBA" id="ARBA00047307"/>
    </source>
</evidence>
<keyword evidence="5" id="KW-0808">Transferase</keyword>
<feature type="compositionally biased region" description="Polar residues" evidence="13">
    <location>
        <begin position="176"/>
        <end position="214"/>
    </location>
</feature>
<dbReference type="FunFam" id="1.10.510.10:FF:000571">
    <property type="entry name" value="Maternal embryonic leucine zipper kinase"/>
    <property type="match status" value="1"/>
</dbReference>
<keyword evidence="9" id="KW-0112">Calmodulin-binding</keyword>
<dbReference type="EC" id="2.7.11.17" evidence="2"/>
<dbReference type="InterPro" id="IPR000719">
    <property type="entry name" value="Prot_kinase_dom"/>
</dbReference>
<keyword evidence="8 12" id="KW-0067">ATP-binding</keyword>
<dbReference type="PROSITE" id="PS00108">
    <property type="entry name" value="PROTEIN_KINASE_ST"/>
    <property type="match status" value="1"/>
</dbReference>
<reference evidence="15" key="1">
    <citation type="submission" date="2025-08" db="UniProtKB">
        <authorList>
            <consortium name="RefSeq"/>
        </authorList>
    </citation>
    <scope>IDENTIFICATION</scope>
    <source>
        <tissue evidence="15">Whole insect</tissue>
    </source>
</reference>
<keyword evidence="4" id="KW-0723">Serine/threonine-protein kinase</keyword>
<feature type="region of interest" description="Disordered" evidence="13">
    <location>
        <begin position="1"/>
        <end position="31"/>
    </location>
</feature>
<dbReference type="AlphaFoldDB" id="A0A6P7F2W3"/>
<dbReference type="PANTHER" id="PTHR24346:SF77">
    <property type="entry name" value="SERINE THREONINE PROTEIN KINASE"/>
    <property type="match status" value="1"/>
</dbReference>
<evidence type="ECO:0000256" key="9">
    <source>
        <dbReference type="ARBA" id="ARBA00022860"/>
    </source>
</evidence>
<dbReference type="GO" id="GO:0005516">
    <property type="term" value="F:calmodulin binding"/>
    <property type="evidence" value="ECO:0007669"/>
    <property type="project" value="UniProtKB-KW"/>
</dbReference>
<keyword evidence="7 15" id="KW-0418">Kinase</keyword>
<feature type="region of interest" description="Disordered" evidence="13">
    <location>
        <begin position="165"/>
        <end position="214"/>
    </location>
</feature>
<dbReference type="FunFam" id="3.30.200.20:FF:000429">
    <property type="entry name" value="Calcium/calmodulin-dependent protein kinase kinase"/>
    <property type="match status" value="1"/>
</dbReference>
<feature type="binding site" evidence="12">
    <location>
        <position position="304"/>
    </location>
    <ligand>
        <name>ATP</name>
        <dbReference type="ChEBI" id="CHEBI:30616"/>
    </ligand>
</feature>
<gene>
    <name evidence="15" type="primary">LOC114325361</name>
</gene>
<evidence type="ECO:0000259" key="14">
    <source>
        <dbReference type="PROSITE" id="PS50011"/>
    </source>
</evidence>
<dbReference type="PROSITE" id="PS50011">
    <property type="entry name" value="PROTEIN_KINASE_DOM"/>
    <property type="match status" value="1"/>
</dbReference>
<dbReference type="Pfam" id="PF00069">
    <property type="entry name" value="Pkinase"/>
    <property type="match status" value="1"/>
</dbReference>
<evidence type="ECO:0000313" key="15">
    <source>
        <dbReference type="RefSeq" id="XP_028129217.1"/>
    </source>
</evidence>
<dbReference type="Gene3D" id="3.30.200.20">
    <property type="entry name" value="Phosphorylase Kinase, domain 1"/>
    <property type="match status" value="1"/>
</dbReference>
<dbReference type="FunCoup" id="A0A6P7F2W3">
    <property type="interactions" value="165"/>
</dbReference>
<dbReference type="InterPro" id="IPR008271">
    <property type="entry name" value="Ser/Thr_kinase_AS"/>
</dbReference>
<evidence type="ECO:0000256" key="12">
    <source>
        <dbReference type="PROSITE-ProRule" id="PRU10141"/>
    </source>
</evidence>
<dbReference type="GO" id="GO:0005634">
    <property type="term" value="C:nucleus"/>
    <property type="evidence" value="ECO:0007669"/>
    <property type="project" value="UniProtKB-ARBA"/>
</dbReference>
<comment type="catalytic activity">
    <reaction evidence="10">
        <text>L-threonyl-[protein] + ATP = O-phospho-L-threonyl-[protein] + ADP + H(+)</text>
        <dbReference type="Rhea" id="RHEA:46608"/>
        <dbReference type="Rhea" id="RHEA-COMP:11060"/>
        <dbReference type="Rhea" id="RHEA-COMP:11605"/>
        <dbReference type="ChEBI" id="CHEBI:15378"/>
        <dbReference type="ChEBI" id="CHEBI:30013"/>
        <dbReference type="ChEBI" id="CHEBI:30616"/>
        <dbReference type="ChEBI" id="CHEBI:61977"/>
        <dbReference type="ChEBI" id="CHEBI:456216"/>
        <dbReference type="EC" id="2.7.11.17"/>
    </reaction>
</comment>
<evidence type="ECO:0000256" key="1">
    <source>
        <dbReference type="ARBA" id="ARBA00004496"/>
    </source>
</evidence>
<dbReference type="SMART" id="SM00220">
    <property type="entry name" value="S_TKc"/>
    <property type="match status" value="1"/>
</dbReference>
<dbReference type="SUPFAM" id="SSF56112">
    <property type="entry name" value="Protein kinase-like (PK-like)"/>
    <property type="match status" value="1"/>
</dbReference>
<dbReference type="InterPro" id="IPR017441">
    <property type="entry name" value="Protein_kinase_ATP_BS"/>
</dbReference>
<comment type="catalytic activity">
    <reaction evidence="11">
        <text>L-seryl-[protein] + ATP = O-phospho-L-seryl-[protein] + ADP + H(+)</text>
        <dbReference type="Rhea" id="RHEA:17989"/>
        <dbReference type="Rhea" id="RHEA-COMP:9863"/>
        <dbReference type="Rhea" id="RHEA-COMP:11604"/>
        <dbReference type="ChEBI" id="CHEBI:15378"/>
        <dbReference type="ChEBI" id="CHEBI:29999"/>
        <dbReference type="ChEBI" id="CHEBI:30616"/>
        <dbReference type="ChEBI" id="CHEBI:83421"/>
        <dbReference type="ChEBI" id="CHEBI:456216"/>
        <dbReference type="EC" id="2.7.11.17"/>
    </reaction>
</comment>
<comment type="subcellular location">
    <subcellularLocation>
        <location evidence="1">Cytoplasm</location>
    </subcellularLocation>
</comment>
<evidence type="ECO:0000256" key="7">
    <source>
        <dbReference type="ARBA" id="ARBA00022777"/>
    </source>
</evidence>
<dbReference type="Gene3D" id="1.10.510.10">
    <property type="entry name" value="Transferase(Phosphotransferase) domain 1"/>
    <property type="match status" value="1"/>
</dbReference>